<feature type="repeat" description="TPR" evidence="3">
    <location>
        <begin position="300"/>
        <end position="333"/>
    </location>
</feature>
<dbReference type="Pfam" id="PF13424">
    <property type="entry name" value="TPR_12"/>
    <property type="match status" value="3"/>
</dbReference>
<comment type="caution">
    <text evidence="5">The sequence shown here is derived from an EMBL/GenBank/DDBJ whole genome shotgun (WGS) entry which is preliminary data.</text>
</comment>
<protein>
    <submittedName>
        <fullName evidence="5">Uncharacterized protein</fullName>
    </submittedName>
</protein>
<keyword evidence="2 3" id="KW-0802">TPR repeat</keyword>
<evidence type="ECO:0000256" key="1">
    <source>
        <dbReference type="ARBA" id="ARBA00022737"/>
    </source>
</evidence>
<dbReference type="InterPro" id="IPR011990">
    <property type="entry name" value="TPR-like_helical_dom_sf"/>
</dbReference>
<name>X6LDD9_RETFI</name>
<dbReference type="Gene3D" id="1.25.40.10">
    <property type="entry name" value="Tetratricopeptide repeat domain"/>
    <property type="match status" value="3"/>
</dbReference>
<evidence type="ECO:0000256" key="3">
    <source>
        <dbReference type="PROSITE-ProRule" id="PRU00339"/>
    </source>
</evidence>
<accession>X6LDD9</accession>
<keyword evidence="1" id="KW-0677">Repeat</keyword>
<dbReference type="PROSITE" id="PS50293">
    <property type="entry name" value="TPR_REGION"/>
    <property type="match status" value="3"/>
</dbReference>
<dbReference type="SUPFAM" id="SSF48452">
    <property type="entry name" value="TPR-like"/>
    <property type="match status" value="1"/>
</dbReference>
<dbReference type="PROSITE" id="PS50005">
    <property type="entry name" value="TPR"/>
    <property type="match status" value="4"/>
</dbReference>
<evidence type="ECO:0000256" key="2">
    <source>
        <dbReference type="ARBA" id="ARBA00022803"/>
    </source>
</evidence>
<evidence type="ECO:0000313" key="6">
    <source>
        <dbReference type="Proteomes" id="UP000023152"/>
    </source>
</evidence>
<keyword evidence="4" id="KW-1133">Transmembrane helix</keyword>
<evidence type="ECO:0000256" key="4">
    <source>
        <dbReference type="SAM" id="Phobius"/>
    </source>
</evidence>
<dbReference type="Proteomes" id="UP000023152">
    <property type="component" value="Unassembled WGS sequence"/>
</dbReference>
<evidence type="ECO:0000313" key="5">
    <source>
        <dbReference type="EMBL" id="ETO00008.1"/>
    </source>
</evidence>
<proteinExistence type="predicted"/>
<keyword evidence="6" id="KW-1185">Reference proteome</keyword>
<dbReference type="OrthoDB" id="626167at2759"/>
<dbReference type="SMART" id="SM00028">
    <property type="entry name" value="TPR"/>
    <property type="match status" value="4"/>
</dbReference>
<gene>
    <name evidence="5" type="ORF">RFI_37452</name>
</gene>
<feature type="transmembrane region" description="Helical" evidence="4">
    <location>
        <begin position="530"/>
        <end position="547"/>
    </location>
</feature>
<sequence>MYIIPLVLYIYKVELQINVLDQRARFVGGGKLKFILILEMLSYKATVNDGIEVHTIILTELTIEHLKQQIAQITQLIHVDGTLIVITDEKGRHIATDENVVNAFADDTVSFHLQFQPKESSNNNEIEKKDEKDKNIILETLDFTKHSNKNWRRENVKAAKMVEEMITKNEQGLIIVDTKKKFGRYCKSTMKGATIVLKDMNIDGNVYVVDCKLQCEGKVSITTQLFVTKNAIIDQQLKQSISPIQWNSKIHYDIPMRLQDLEYKAEESRNKKLLNESLIFLQTYLQISTDNFGPNHSYTIIAYNLIGRIYTNKSEYDKAINTFEKALKIISSLFGLNCIFGAQLYYNLANPYIQKKDYDKAISYYEKSLCICYKFFGDCHSQISRLYNTLGLSFIKKENYNKAIDYFEKSLTIKLEIFGASHIGVTNLYHNLGFCYTRRQEYDKAIECFGKALKIKKEIFGNKDLSLGEIYCSLGLSFQAKAYIDTACQQFEEAYKVYSVALGEPHPKTLKAKKRISMSMDILLMKKRQIKLFFFFLVTFLFIKKFLQKRRWIKKKDICYN</sequence>
<reference evidence="5 6" key="1">
    <citation type="journal article" date="2013" name="Curr. Biol.">
        <title>The Genome of the Foraminiferan Reticulomyxa filosa.</title>
        <authorList>
            <person name="Glockner G."/>
            <person name="Hulsmann N."/>
            <person name="Schleicher M."/>
            <person name="Noegel A.A."/>
            <person name="Eichinger L."/>
            <person name="Gallinger C."/>
            <person name="Pawlowski J."/>
            <person name="Sierra R."/>
            <person name="Euteneuer U."/>
            <person name="Pillet L."/>
            <person name="Moustafa A."/>
            <person name="Platzer M."/>
            <person name="Groth M."/>
            <person name="Szafranski K."/>
            <person name="Schliwa M."/>
        </authorList>
    </citation>
    <scope>NUCLEOTIDE SEQUENCE [LARGE SCALE GENOMIC DNA]</scope>
</reference>
<dbReference type="AlphaFoldDB" id="X6LDD9"/>
<keyword evidence="4" id="KW-0472">Membrane</keyword>
<dbReference type="PANTHER" id="PTHR45641:SF1">
    <property type="entry name" value="AAA+ ATPASE DOMAIN-CONTAINING PROTEIN"/>
    <property type="match status" value="1"/>
</dbReference>
<feature type="repeat" description="TPR" evidence="3">
    <location>
        <begin position="426"/>
        <end position="459"/>
    </location>
</feature>
<dbReference type="InterPro" id="IPR019734">
    <property type="entry name" value="TPR_rpt"/>
</dbReference>
<feature type="repeat" description="TPR" evidence="3">
    <location>
        <begin position="384"/>
        <end position="417"/>
    </location>
</feature>
<organism evidence="5 6">
    <name type="scientific">Reticulomyxa filosa</name>
    <dbReference type="NCBI Taxonomy" id="46433"/>
    <lineage>
        <taxon>Eukaryota</taxon>
        <taxon>Sar</taxon>
        <taxon>Rhizaria</taxon>
        <taxon>Retaria</taxon>
        <taxon>Foraminifera</taxon>
        <taxon>Monothalamids</taxon>
        <taxon>Reticulomyxidae</taxon>
        <taxon>Reticulomyxa</taxon>
    </lineage>
</organism>
<keyword evidence="4" id="KW-0812">Transmembrane</keyword>
<dbReference type="PANTHER" id="PTHR45641">
    <property type="entry name" value="TETRATRICOPEPTIDE REPEAT PROTEIN (AFU_ORTHOLOGUE AFUA_6G03870)"/>
    <property type="match status" value="1"/>
</dbReference>
<feature type="repeat" description="TPR" evidence="3">
    <location>
        <begin position="342"/>
        <end position="375"/>
    </location>
</feature>
<dbReference type="EMBL" id="ASPP01042266">
    <property type="protein sequence ID" value="ETO00008.1"/>
    <property type="molecule type" value="Genomic_DNA"/>
</dbReference>